<sequence>FFQLNILIFTIYWPFLVFMVTFPAVILSGSEAKLCVSLLKPNETLQLTVYLLHTNQNRTLLQERVKEEFHRCSQFKAPEIEGQSIQEIRVEVKGESFVMTEKRKVMFKSYNPLTFIQTDKPIYNPGQTVHFRVVTMGADLVTLEEEVRKSNRIGQWTNVSSTGLILQLSHQLNSEASEGQYKLEAITEDRSITHFFTVKKYVLPRYEITVKVPKEQSVGEEDLKIEVCGKYTYGQPVPGKARVEVCRKFERYYYEGVQMITPCLHENVEMDEDGCATHVFNMSLFSNSEFEHNFRDSLDINVVMTEEGTGISMVKSERTSVTYESGKAEFLDLPKNFERDTVIEGKIKVVTYGGEPIRNKEVYLLKGPIWSPTLLLNLTTNDDGLAKFAVDAPNNKLLYQEKSLQNVPGKYSVLVNGTTCASVQIALFYNVPTLTVPTTLSVKNEVGGNCTKSFGYTLSLNLTIKYDGVLNYTNMAIVDIKLLSGFTADPTFLTYFPLVERVDSKNDHVLMYLKEVRKTNTPVTYQLHIKQVLPVKNLKPAVIKVYDYYQPSDQSETEYSSPCV</sequence>
<evidence type="ECO:0000256" key="5">
    <source>
        <dbReference type="ARBA" id="ARBA00023180"/>
    </source>
</evidence>
<dbReference type="Gene3D" id="2.60.40.10">
    <property type="entry name" value="Immunoglobulins"/>
    <property type="match status" value="1"/>
</dbReference>
<keyword evidence="4" id="KW-0722">Serine protease inhibitor</keyword>
<dbReference type="Gene3D" id="2.60.40.1930">
    <property type="match status" value="2"/>
</dbReference>
<dbReference type="SMART" id="SM01361">
    <property type="entry name" value="A2M_recep"/>
    <property type="match status" value="1"/>
</dbReference>
<feature type="transmembrane region" description="Helical" evidence="6">
    <location>
        <begin position="6"/>
        <end position="27"/>
    </location>
</feature>
<dbReference type="Ensembl" id="ENSAMXT00005044810.1">
    <property type="protein sequence ID" value="ENSAMXP00005041165.1"/>
    <property type="gene ID" value="ENSAMXG00005019186.1"/>
</dbReference>
<dbReference type="FunFam" id="2.60.40.1930:FF:000001">
    <property type="entry name" value="CD109 isoform 3"/>
    <property type="match status" value="1"/>
</dbReference>
<dbReference type="Pfam" id="PF07677">
    <property type="entry name" value="A2M_recep"/>
    <property type="match status" value="1"/>
</dbReference>
<dbReference type="Gene3D" id="2.60.40.1940">
    <property type="match status" value="1"/>
</dbReference>
<dbReference type="InterPro" id="IPR036595">
    <property type="entry name" value="A-macroglobulin_rcpt-bd_sf"/>
</dbReference>
<evidence type="ECO:0000256" key="1">
    <source>
        <dbReference type="ARBA" id="ARBA00010952"/>
    </source>
</evidence>
<dbReference type="InterPro" id="IPR009048">
    <property type="entry name" value="A-macroglobulin_rcpt-bd"/>
</dbReference>
<dbReference type="AlphaFoldDB" id="A0A8B9KQQ2"/>
<keyword evidence="5" id="KW-0325">Glycoprotein</keyword>
<dbReference type="InterPro" id="IPR013783">
    <property type="entry name" value="Ig-like_fold"/>
</dbReference>
<dbReference type="PANTHER" id="PTHR11412">
    <property type="entry name" value="MACROGLOBULIN / COMPLEMENT"/>
    <property type="match status" value="1"/>
</dbReference>
<organism evidence="8 9">
    <name type="scientific">Astyanax mexicanus</name>
    <name type="common">Blind cave fish</name>
    <name type="synonym">Astyanax fasciatus mexicanus</name>
    <dbReference type="NCBI Taxonomy" id="7994"/>
    <lineage>
        <taxon>Eukaryota</taxon>
        <taxon>Metazoa</taxon>
        <taxon>Chordata</taxon>
        <taxon>Craniata</taxon>
        <taxon>Vertebrata</taxon>
        <taxon>Euteleostomi</taxon>
        <taxon>Actinopterygii</taxon>
        <taxon>Neopterygii</taxon>
        <taxon>Teleostei</taxon>
        <taxon>Ostariophysi</taxon>
        <taxon>Characiformes</taxon>
        <taxon>Characoidei</taxon>
        <taxon>Acestrorhamphidae</taxon>
        <taxon>Acestrorhamphinae</taxon>
        <taxon>Astyanax</taxon>
    </lineage>
</organism>
<keyword evidence="6" id="KW-0812">Transmembrane</keyword>
<name>A0A8B9KQQ2_ASTMX</name>
<dbReference type="Gene3D" id="2.60.40.690">
    <property type="entry name" value="Alpha-macroglobulin, receptor-binding domain"/>
    <property type="match status" value="1"/>
</dbReference>
<dbReference type="SUPFAM" id="SSF49410">
    <property type="entry name" value="Alpha-macroglobulin receptor domain"/>
    <property type="match status" value="1"/>
</dbReference>
<evidence type="ECO:0000313" key="9">
    <source>
        <dbReference type="Proteomes" id="UP000694621"/>
    </source>
</evidence>
<proteinExistence type="inferred from homology"/>
<evidence type="ECO:0000256" key="2">
    <source>
        <dbReference type="ARBA" id="ARBA00022690"/>
    </source>
</evidence>
<protein>
    <recommendedName>
        <fullName evidence="7">Alpha-macroglobulin receptor-binding domain-containing protein</fullName>
    </recommendedName>
</protein>
<evidence type="ECO:0000256" key="4">
    <source>
        <dbReference type="ARBA" id="ARBA00022900"/>
    </source>
</evidence>
<dbReference type="InterPro" id="IPR041555">
    <property type="entry name" value="MG3"/>
</dbReference>
<dbReference type="PANTHER" id="PTHR11412:SF150">
    <property type="entry name" value="ALPHA-2-MACROGLOBULIN-RELATED"/>
    <property type="match status" value="1"/>
</dbReference>
<dbReference type="Pfam" id="PF01835">
    <property type="entry name" value="MG2"/>
    <property type="match status" value="1"/>
</dbReference>
<dbReference type="InterPro" id="IPR002890">
    <property type="entry name" value="MG2"/>
</dbReference>
<evidence type="ECO:0000256" key="3">
    <source>
        <dbReference type="ARBA" id="ARBA00022729"/>
    </source>
</evidence>
<evidence type="ECO:0000256" key="6">
    <source>
        <dbReference type="SAM" id="Phobius"/>
    </source>
</evidence>
<dbReference type="Proteomes" id="UP000694621">
    <property type="component" value="Unplaced"/>
</dbReference>
<feature type="domain" description="Alpha-macroglobulin receptor-binding" evidence="7">
    <location>
        <begin position="473"/>
        <end position="559"/>
    </location>
</feature>
<dbReference type="InterPro" id="IPR050473">
    <property type="entry name" value="A2M/Complement_sys"/>
</dbReference>
<keyword evidence="2" id="KW-0646">Protease inhibitor</keyword>
<dbReference type="Pfam" id="PF17791">
    <property type="entry name" value="MG3"/>
    <property type="match status" value="1"/>
</dbReference>
<keyword evidence="3" id="KW-0732">Signal</keyword>
<keyword evidence="6" id="KW-0472">Membrane</keyword>
<keyword evidence="6" id="KW-1133">Transmembrane helix</keyword>
<evidence type="ECO:0000313" key="8">
    <source>
        <dbReference type="Ensembl" id="ENSAMXP00005041165.1"/>
    </source>
</evidence>
<comment type="similarity">
    <text evidence="1">Belongs to the protease inhibitor I39 (alpha-2-macroglobulin) family.</text>
</comment>
<evidence type="ECO:0000259" key="7">
    <source>
        <dbReference type="SMART" id="SM01361"/>
    </source>
</evidence>
<dbReference type="GO" id="GO:0005576">
    <property type="term" value="C:extracellular region"/>
    <property type="evidence" value="ECO:0007669"/>
    <property type="project" value="InterPro"/>
</dbReference>
<reference evidence="8" key="1">
    <citation type="submission" date="2025-08" db="UniProtKB">
        <authorList>
            <consortium name="Ensembl"/>
        </authorList>
    </citation>
    <scope>IDENTIFICATION</scope>
</reference>
<dbReference type="GO" id="GO:0004867">
    <property type="term" value="F:serine-type endopeptidase inhibitor activity"/>
    <property type="evidence" value="ECO:0007669"/>
    <property type="project" value="UniProtKB-KW"/>
</dbReference>
<accession>A0A8B9KQQ2</accession>